<dbReference type="FunFam" id="3.30.200.20:FF:000387">
    <property type="entry name" value="Serine/threonine-protein kinase STE11"/>
    <property type="match status" value="1"/>
</dbReference>
<keyword evidence="5 13" id="KW-0418">Kinase</keyword>
<evidence type="ECO:0000256" key="3">
    <source>
        <dbReference type="ARBA" id="ARBA00022679"/>
    </source>
</evidence>
<feature type="compositionally biased region" description="Basic and acidic residues" evidence="11">
    <location>
        <begin position="772"/>
        <end position="795"/>
    </location>
</feature>
<evidence type="ECO:0000313" key="13">
    <source>
        <dbReference type="EMBL" id="PGH11318.1"/>
    </source>
</evidence>
<dbReference type="PANTHER" id="PTHR48016:SF48">
    <property type="entry name" value="SERINE_THREONINE-PROTEIN KINASE BCK1_SLK1_SSP31"/>
    <property type="match status" value="1"/>
</dbReference>
<organism evidence="13 14">
    <name type="scientific">Helicocarpus griseus UAMH5409</name>
    <dbReference type="NCBI Taxonomy" id="1447875"/>
    <lineage>
        <taxon>Eukaryota</taxon>
        <taxon>Fungi</taxon>
        <taxon>Dikarya</taxon>
        <taxon>Ascomycota</taxon>
        <taxon>Pezizomycotina</taxon>
        <taxon>Eurotiomycetes</taxon>
        <taxon>Eurotiomycetidae</taxon>
        <taxon>Onygenales</taxon>
        <taxon>Ajellomycetaceae</taxon>
        <taxon>Helicocarpus</taxon>
    </lineage>
</organism>
<dbReference type="GO" id="GO:0004709">
    <property type="term" value="F:MAP kinase kinase kinase activity"/>
    <property type="evidence" value="ECO:0007669"/>
    <property type="project" value="UniProtKB-ARBA"/>
</dbReference>
<comment type="catalytic activity">
    <reaction evidence="8">
        <text>L-seryl-[protein] + ATP = O-phospho-L-seryl-[protein] + ADP + H(+)</text>
        <dbReference type="Rhea" id="RHEA:17989"/>
        <dbReference type="Rhea" id="RHEA-COMP:9863"/>
        <dbReference type="Rhea" id="RHEA-COMP:11604"/>
        <dbReference type="ChEBI" id="CHEBI:15378"/>
        <dbReference type="ChEBI" id="CHEBI:29999"/>
        <dbReference type="ChEBI" id="CHEBI:30616"/>
        <dbReference type="ChEBI" id="CHEBI:83421"/>
        <dbReference type="ChEBI" id="CHEBI:456216"/>
        <dbReference type="EC" id="2.7.11.24"/>
    </reaction>
    <physiologicalReaction direction="left-to-right" evidence="8">
        <dbReference type="Rhea" id="RHEA:17990"/>
    </physiologicalReaction>
</comment>
<feature type="compositionally biased region" description="Low complexity" evidence="11">
    <location>
        <begin position="983"/>
        <end position="999"/>
    </location>
</feature>
<feature type="compositionally biased region" description="Polar residues" evidence="11">
    <location>
        <begin position="1217"/>
        <end position="1238"/>
    </location>
</feature>
<comment type="catalytic activity">
    <reaction evidence="7">
        <text>L-threonyl-[protein] + ATP = O-phospho-L-threonyl-[protein] + ADP + H(+)</text>
        <dbReference type="Rhea" id="RHEA:46608"/>
        <dbReference type="Rhea" id="RHEA-COMP:11060"/>
        <dbReference type="Rhea" id="RHEA-COMP:11605"/>
        <dbReference type="ChEBI" id="CHEBI:15378"/>
        <dbReference type="ChEBI" id="CHEBI:30013"/>
        <dbReference type="ChEBI" id="CHEBI:30616"/>
        <dbReference type="ChEBI" id="CHEBI:61977"/>
        <dbReference type="ChEBI" id="CHEBI:456216"/>
        <dbReference type="EC" id="2.7.11.24"/>
    </reaction>
    <physiologicalReaction direction="left-to-right" evidence="7">
        <dbReference type="Rhea" id="RHEA:46609"/>
    </physiologicalReaction>
</comment>
<feature type="region of interest" description="Disordered" evidence="11">
    <location>
        <begin position="761"/>
        <end position="1253"/>
    </location>
</feature>
<evidence type="ECO:0000256" key="8">
    <source>
        <dbReference type="ARBA" id="ARBA00048130"/>
    </source>
</evidence>
<feature type="region of interest" description="Disordered" evidence="11">
    <location>
        <begin position="1304"/>
        <end position="1323"/>
    </location>
</feature>
<dbReference type="Gene3D" id="1.10.510.10">
    <property type="entry name" value="Transferase(Phosphotransferase) domain 1"/>
    <property type="match status" value="1"/>
</dbReference>
<dbReference type="PROSITE" id="PS00108">
    <property type="entry name" value="PROTEIN_KINASE_ST"/>
    <property type="match status" value="1"/>
</dbReference>
<dbReference type="InterPro" id="IPR000719">
    <property type="entry name" value="Prot_kinase_dom"/>
</dbReference>
<feature type="region of interest" description="Disordered" evidence="11">
    <location>
        <begin position="339"/>
        <end position="481"/>
    </location>
</feature>
<reference evidence="13 14" key="1">
    <citation type="submission" date="2017-10" db="EMBL/GenBank/DDBJ databases">
        <title>Comparative genomics in systemic dimorphic fungi from Ajellomycetaceae.</title>
        <authorList>
            <person name="Munoz J.F."/>
            <person name="Mcewen J.G."/>
            <person name="Clay O.K."/>
            <person name="Cuomo C.A."/>
        </authorList>
    </citation>
    <scope>NUCLEOTIDE SEQUENCE [LARGE SCALE GENOMIC DNA]</scope>
    <source>
        <strain evidence="13 14">UAMH5409</strain>
    </source>
</reference>
<feature type="compositionally biased region" description="Polar residues" evidence="11">
    <location>
        <begin position="859"/>
        <end position="880"/>
    </location>
</feature>
<feature type="compositionally biased region" description="Polar residues" evidence="11">
    <location>
        <begin position="902"/>
        <end position="915"/>
    </location>
</feature>
<evidence type="ECO:0000256" key="11">
    <source>
        <dbReference type="SAM" id="MobiDB-lite"/>
    </source>
</evidence>
<feature type="compositionally biased region" description="Pro residues" evidence="11">
    <location>
        <begin position="10"/>
        <end position="25"/>
    </location>
</feature>
<dbReference type="InterPro" id="IPR008271">
    <property type="entry name" value="Ser/Thr_kinase_AS"/>
</dbReference>
<feature type="region of interest" description="Disordered" evidence="11">
    <location>
        <begin position="86"/>
        <end position="109"/>
    </location>
</feature>
<feature type="compositionally biased region" description="Low complexity" evidence="11">
    <location>
        <begin position="466"/>
        <end position="475"/>
    </location>
</feature>
<dbReference type="InterPro" id="IPR050538">
    <property type="entry name" value="MAP_kinase_kinase_kinase"/>
</dbReference>
<gene>
    <name evidence="13" type="ORF">AJ79_04934</name>
</gene>
<evidence type="ECO:0000256" key="5">
    <source>
        <dbReference type="ARBA" id="ARBA00022777"/>
    </source>
</evidence>
<evidence type="ECO:0000256" key="7">
    <source>
        <dbReference type="ARBA" id="ARBA00047919"/>
    </source>
</evidence>
<feature type="compositionally biased region" description="Polar residues" evidence="11">
    <location>
        <begin position="1091"/>
        <end position="1108"/>
    </location>
</feature>
<evidence type="ECO:0000256" key="2">
    <source>
        <dbReference type="ARBA" id="ARBA00012411"/>
    </source>
</evidence>
<dbReference type="PROSITE" id="PS00107">
    <property type="entry name" value="PROTEIN_KINASE_ATP"/>
    <property type="match status" value="1"/>
</dbReference>
<sequence length="1621" mass="176515">MDGQRQQYIPGPPPMMTFPPPPPRMPHAAHGLVPPPPPGPPPGSAYGVQPGWQGGWGRHPAMAQPFPPPPPPPLISSNQAQNQHLAYSVTRSRQPAPLSIPSRSISNDTQPLTSATYIPGGESFGPGVGIPPLDTHDAQDTYSRHDIYGYSVAPDNSRHVSNPTYSDGTMQNNTGTRTHQLTLPLRDPQDTISPGPPTATLHNPQPNTSSQANEYLFPGMTAQEADARWPLDRVLIWLAQNGFSNDWQETFRVLEIYGANFIELGSRAGGRRDVGKMHRLVYPQLEKECVKSGTGWDKGRERDEAKRMRNLIRRIADPGSSDSGTLGSRYYENQLLPSASTDEGLETSPNMGRDSFPNYTAEGSPRQQYAVRATPPNSNQKQYTSQRPELNAPDSRSDFSRSVFGMLDGRRGHSPSTSSDNGVPSTDDVLPQSGSPARHFATMAHPEYNPYAGEMNGRSDKRHSSDSMMSRGASSQGQGHGLRQVLGESYPKEHGKGFFHKLKWKKGGDSMHPSPDDFNAESPTSPAGARHPPPSSIFARPAFNGSDMSLAERPSSSSIPEYDKAQSRSRMPTSNVHPKRFALATPDGWNYRLIDVTEVDAADALRATICNSLGIKDPGSASIYLTEPGQITHEEPLSDTMLVVNRRTKSDAQATLKFFVHVPNPTVTSVPSSQAAGLGLSFADRSRFSRNMVDDDARNYMRNASPHRTQQPMKLHTAKTFPYDQSLPRSFVEANGHSVEQELDSRETSIYAAHEEYRREAERKQKAYLQSRQDKQQQEQQQKENAKVSIRRDGVIDFDSPRFSPYEDKRTDNLVPLRKPPSAPSESSTLTKVNSLSRKPGDRPRKGSDNSERPKRSSTDQISEETQWTPTFSATASPNVSGGLGAALAGMGKVSTAIGKPSSGQTASSTRSPLSATDGKGRSMQTVDFSAGGRGRSSPAGSPKLSMFSRGKGNTPFKAPDYDEDDGVKPPVPPENTKPSAPVPSSARSHSDSPSSAFPKTPSLQSRKSFGPDFDFQETEVSFARTPAPEEDSDDDSDDGLFAIPLASKKGGAQEKKNKAPANDNGSQGGSAKPALTVNTGSRAAKGMSVSFKSPSTADPINTPSTRSTDNESGDASNADQGPSRSPDVTRDRRRESIVRDDVWASRPPVEGMIDHLDDYFPDVDLDEPYIEGSAASPPMSPTTTGPVEGPDPSSQTLRSRAVEGTLSSIRSEDSTDTLGSDESTLKATSKGTLKSVAQRSISRSQGSGGGLTRMKSIREVAKGAHQLHRNQSIQSSNAKSGALLRRKSTKMFGSRIVQVKPGSRLSEHPIPRNPAPQNKMPEKQETFRIIRGQLIGKGTYGRVYLGINADNGEILAVKQVEVSPKAAGQDKDKMKEMVSALNQEIDTMQHLEHPNIVQYLGCERGDLSISIYLEYIPGGSIGSCLRKHGKFEESVVKSLNRQVLSGLAYLHDQGILHRDLKADNILLDLDGTCKISDFGISKKSDNIYGNDVTNSMQGSVFWMAPEVVQSQGQGYSAKVDIWSLGCVVLEMFAGRRPWSKEEAIGAIFKLGSLNQAPPIPDDVSMAITPEALAFMYDCFTIDTFERPTAETLLSQHPFCKPDKRYNFLDTELHAKIRHVL</sequence>
<dbReference type="GO" id="GO:0000196">
    <property type="term" value="P:cell integrity MAPK cascade"/>
    <property type="evidence" value="ECO:0007669"/>
    <property type="project" value="UniProtKB-ARBA"/>
</dbReference>
<dbReference type="Proteomes" id="UP000223968">
    <property type="component" value="Unassembled WGS sequence"/>
</dbReference>
<feature type="compositionally biased region" description="Basic and acidic residues" evidence="11">
    <location>
        <begin position="1128"/>
        <end position="1144"/>
    </location>
</feature>
<dbReference type="EMBL" id="PDNB01000074">
    <property type="protein sequence ID" value="PGH11318.1"/>
    <property type="molecule type" value="Genomic_DNA"/>
</dbReference>
<comment type="caution">
    <text evidence="13">The sequence shown here is derived from an EMBL/GenBank/DDBJ whole genome shotgun (WGS) entry which is preliminary data.</text>
</comment>
<dbReference type="GO" id="GO:0005524">
    <property type="term" value="F:ATP binding"/>
    <property type="evidence" value="ECO:0007669"/>
    <property type="project" value="UniProtKB-UniRule"/>
</dbReference>
<feature type="compositionally biased region" description="Polar residues" evidence="11">
    <location>
        <begin position="375"/>
        <end position="388"/>
    </location>
</feature>
<keyword evidence="14" id="KW-1185">Reference proteome</keyword>
<dbReference type="SMART" id="SM00220">
    <property type="entry name" value="S_TKc"/>
    <property type="match status" value="1"/>
</dbReference>
<feature type="compositionally biased region" description="Pro residues" evidence="11">
    <location>
        <begin position="33"/>
        <end position="43"/>
    </location>
</feature>
<keyword evidence="4 10" id="KW-0547">Nucleotide-binding</keyword>
<feature type="binding site" evidence="10">
    <location>
        <position position="1359"/>
    </location>
    <ligand>
        <name>ATP</name>
        <dbReference type="ChEBI" id="CHEBI:30616"/>
    </ligand>
</feature>
<name>A0A2B7XRU6_9EURO</name>
<dbReference type="OrthoDB" id="266718at2759"/>
<feature type="compositionally biased region" description="Acidic residues" evidence="11">
    <location>
        <begin position="1160"/>
        <end position="1170"/>
    </location>
</feature>
<feature type="compositionally biased region" description="Acidic residues" evidence="11">
    <location>
        <begin position="1029"/>
        <end position="1039"/>
    </location>
</feature>
<accession>A0A2B7XRU6</accession>
<dbReference type="InterPro" id="IPR011009">
    <property type="entry name" value="Kinase-like_dom_sf"/>
</dbReference>
<evidence type="ECO:0000256" key="10">
    <source>
        <dbReference type="PROSITE-ProRule" id="PRU10141"/>
    </source>
</evidence>
<dbReference type="FunFam" id="1.10.510.10:FF:000182">
    <property type="entry name" value="MAP kinase kinase kinase mkh1"/>
    <property type="match status" value="1"/>
</dbReference>
<dbReference type="Pfam" id="PF00069">
    <property type="entry name" value="Pkinase"/>
    <property type="match status" value="1"/>
</dbReference>
<dbReference type="InterPro" id="IPR017441">
    <property type="entry name" value="Protein_kinase_ATP_BS"/>
</dbReference>
<comment type="similarity">
    <text evidence="1">Belongs to the protein kinase superfamily. STE Ser/Thr protein kinase family. MAP kinase kinase kinase subfamily.</text>
</comment>
<feature type="compositionally biased region" description="Polar residues" evidence="11">
    <location>
        <begin position="414"/>
        <end position="424"/>
    </location>
</feature>
<dbReference type="GO" id="GO:0004707">
    <property type="term" value="F:MAP kinase activity"/>
    <property type="evidence" value="ECO:0007669"/>
    <property type="project" value="UniProtKB-EC"/>
</dbReference>
<feature type="domain" description="Protein kinase" evidence="12">
    <location>
        <begin position="1330"/>
        <end position="1600"/>
    </location>
</feature>
<feature type="region of interest" description="Disordered" evidence="11">
    <location>
        <begin position="1"/>
        <end position="60"/>
    </location>
</feature>
<feature type="region of interest" description="Disordered" evidence="11">
    <location>
        <begin position="503"/>
        <end position="580"/>
    </location>
</feature>
<dbReference type="SUPFAM" id="SSF56112">
    <property type="entry name" value="Protein kinase-like (PK-like)"/>
    <property type="match status" value="1"/>
</dbReference>
<dbReference type="PROSITE" id="PS50011">
    <property type="entry name" value="PROTEIN_KINASE_DOM"/>
    <property type="match status" value="1"/>
</dbReference>
<evidence type="ECO:0000256" key="4">
    <source>
        <dbReference type="ARBA" id="ARBA00022741"/>
    </source>
</evidence>
<evidence type="ECO:0000256" key="6">
    <source>
        <dbReference type="ARBA" id="ARBA00022840"/>
    </source>
</evidence>
<dbReference type="EC" id="2.7.11.24" evidence="2"/>
<feature type="compositionally biased region" description="Basic and acidic residues" evidence="11">
    <location>
        <begin position="839"/>
        <end position="858"/>
    </location>
</feature>
<keyword evidence="6 10" id="KW-0067">ATP-binding</keyword>
<protein>
    <recommendedName>
        <fullName evidence="9">Mitogen-activated protein kinase kinae kinase bck1</fullName>
        <ecNumber evidence="2">2.7.11.24</ecNumber>
    </recommendedName>
</protein>
<evidence type="ECO:0000256" key="1">
    <source>
        <dbReference type="ARBA" id="ARBA00006529"/>
    </source>
</evidence>
<keyword evidence="3" id="KW-0808">Transferase</keyword>
<dbReference type="STRING" id="1447875.A0A2B7XRU6"/>
<evidence type="ECO:0000256" key="9">
    <source>
        <dbReference type="ARBA" id="ARBA00068103"/>
    </source>
</evidence>
<dbReference type="CDD" id="cd06629">
    <property type="entry name" value="STKc_Bck1_like"/>
    <property type="match status" value="1"/>
</dbReference>
<evidence type="ECO:0000313" key="14">
    <source>
        <dbReference type="Proteomes" id="UP000223968"/>
    </source>
</evidence>
<dbReference type="PANTHER" id="PTHR48016">
    <property type="entry name" value="MAP KINASE KINASE KINASE SSK2-RELATED-RELATED"/>
    <property type="match status" value="1"/>
</dbReference>
<proteinExistence type="inferred from homology"/>
<feature type="compositionally biased region" description="Polar residues" evidence="11">
    <location>
        <begin position="824"/>
        <end position="837"/>
    </location>
</feature>
<evidence type="ECO:0000259" key="12">
    <source>
        <dbReference type="PROSITE" id="PS50011"/>
    </source>
</evidence>
<feature type="compositionally biased region" description="Polar residues" evidence="11">
    <location>
        <begin position="1114"/>
        <end position="1124"/>
    </location>
</feature>